<organism evidence="1 2">
    <name type="scientific">Teratosphaeria destructans</name>
    <dbReference type="NCBI Taxonomy" id="418781"/>
    <lineage>
        <taxon>Eukaryota</taxon>
        <taxon>Fungi</taxon>
        <taxon>Dikarya</taxon>
        <taxon>Ascomycota</taxon>
        <taxon>Pezizomycotina</taxon>
        <taxon>Dothideomycetes</taxon>
        <taxon>Dothideomycetidae</taxon>
        <taxon>Mycosphaerellales</taxon>
        <taxon>Teratosphaeriaceae</taxon>
        <taxon>Teratosphaeria</taxon>
    </lineage>
</organism>
<comment type="caution">
    <text evidence="1">The sequence shown here is derived from an EMBL/GenBank/DDBJ whole genome shotgun (WGS) entry which is preliminary data.</text>
</comment>
<proteinExistence type="predicted"/>
<dbReference type="Proteomes" id="UP001138500">
    <property type="component" value="Unassembled WGS sequence"/>
</dbReference>
<keyword evidence="2" id="KW-1185">Reference proteome</keyword>
<sequence length="98" mass="10879">MPDAGANFHFIIIIHPLVPSFHFLPVPGSPSVPCDQPASGFLSLCEMKKQKMKLAHDRDGQTPPVVVVVVMVGTWDTGHGTWVRRRSRVELHRSSLEP</sequence>
<gene>
    <name evidence="1" type="ORF">Tdes44962_MAKER10506</name>
</gene>
<name>A0A9W7T0A3_9PEZI</name>
<dbReference type="EMBL" id="RIBY02000215">
    <property type="protein sequence ID" value="KAH9844873.1"/>
    <property type="molecule type" value="Genomic_DNA"/>
</dbReference>
<evidence type="ECO:0000313" key="2">
    <source>
        <dbReference type="Proteomes" id="UP001138500"/>
    </source>
</evidence>
<evidence type="ECO:0000313" key="1">
    <source>
        <dbReference type="EMBL" id="KAH9844873.1"/>
    </source>
</evidence>
<reference evidence="1 2" key="2">
    <citation type="journal article" date="2021" name="Curr. Genet.">
        <title>Genetic response to nitrogen starvation in the aggressive Eucalyptus foliar pathogen Teratosphaeria destructans.</title>
        <authorList>
            <person name="Havenga M."/>
            <person name="Wingfield B.D."/>
            <person name="Wingfield M.J."/>
            <person name="Dreyer L.L."/>
            <person name="Roets F."/>
            <person name="Aylward J."/>
        </authorList>
    </citation>
    <scope>NUCLEOTIDE SEQUENCE [LARGE SCALE GENOMIC DNA]</scope>
    <source>
        <strain evidence="1">CMW44962</strain>
    </source>
</reference>
<dbReference type="AlphaFoldDB" id="A0A9W7T0A3"/>
<protein>
    <submittedName>
        <fullName evidence="1">Uncharacterized protein</fullName>
    </submittedName>
</protein>
<accession>A0A9W7T0A3</accession>
<reference evidence="1 2" key="1">
    <citation type="journal article" date="2018" name="IMA Fungus">
        <title>IMA Genome-F 10: Nine draft genome sequences of Claviceps purpurea s.lat., including C. arundinis, C. humidiphila, and C. cf. spartinae, pseudomolecules for the pitch canker pathogen Fusarium circinatum, draft genome of Davidsoniella eucalypti, Grosmannia galeiformis, Quambalaria eucalypti, and Teratosphaeria destructans.</title>
        <authorList>
            <person name="Wingfield B.D."/>
            <person name="Liu M."/>
            <person name="Nguyen H.D."/>
            <person name="Lane F.A."/>
            <person name="Morgan S.W."/>
            <person name="De Vos L."/>
            <person name="Wilken P.M."/>
            <person name="Duong T.A."/>
            <person name="Aylward J."/>
            <person name="Coetzee M.P."/>
            <person name="Dadej K."/>
            <person name="De Beer Z.W."/>
            <person name="Findlay W."/>
            <person name="Havenga M."/>
            <person name="Kolarik M."/>
            <person name="Menzies J.G."/>
            <person name="Naidoo K."/>
            <person name="Pochopski O."/>
            <person name="Shoukouhi P."/>
            <person name="Santana Q.C."/>
            <person name="Seifert K.A."/>
            <person name="Soal N."/>
            <person name="Steenkamp E.T."/>
            <person name="Tatham C.T."/>
            <person name="van der Nest M.A."/>
            <person name="Wingfield M.J."/>
        </authorList>
    </citation>
    <scope>NUCLEOTIDE SEQUENCE [LARGE SCALE GENOMIC DNA]</scope>
    <source>
        <strain evidence="1">CMW44962</strain>
    </source>
</reference>